<sequence>MPNTRNSKDKLNPPPLQTAKVQELAVQAQVDNDRDSNPEQRVVDRIKKCLQRGHHPNTPESEAKAALYLASRLMSQYNVTNADLKDRTTNDDDYAALGGQSVVAITNTKSSEAKVISQTWVHDIAAAMTIFFDCQTYSTQRLTSIEWTFYGIAANTVAAAMAFEMAHNLTLEWARSKAGKKGKHSYCLGVGIGLKNIAQKDKRDEKQRAEEMERRRERQQEEHIPHPTEDSNDDQNATARSSLNAGVSLCLENDEKPALKLEDSDNNSFHAVREQGNTTDDSDVEDQMIFKVEEDEEEGKRTTKPEDGEDQNLASSENQGCVSDEDEVEAEVTFKEEEEKPLDLDADFEAQLREMVPGHAPATSATVADRDSEGQLTVSPWNSSQALVRFRQSAEKVAEEYLKAQKTKLSKGRRRERRVRDYCAYREGIEDSKQIDVKRRRIEGA</sequence>
<feature type="region of interest" description="Disordered" evidence="1">
    <location>
        <begin position="199"/>
        <end position="239"/>
    </location>
</feature>
<gene>
    <name evidence="4" type="ORF">Z519_06444</name>
</gene>
<evidence type="ECO:0000313" key="4">
    <source>
        <dbReference type="EMBL" id="KIW92597.1"/>
    </source>
</evidence>
<feature type="compositionally biased region" description="Polar residues" evidence="1">
    <location>
        <begin position="312"/>
        <end position="321"/>
    </location>
</feature>
<feature type="domain" description="DUF7168" evidence="3">
    <location>
        <begin position="100"/>
        <end position="220"/>
    </location>
</feature>
<dbReference type="OrthoDB" id="3067443at2759"/>
<dbReference type="RefSeq" id="XP_016619266.1">
    <property type="nucleotide sequence ID" value="XM_016764184.1"/>
</dbReference>
<keyword evidence="5" id="KW-1185">Reference proteome</keyword>
<organism evidence="4 5">
    <name type="scientific">Cladophialophora bantiana (strain ATCC 10958 / CBS 173.52 / CDC B-1940 / NIH 8579)</name>
    <name type="common">Xylohypha bantiana</name>
    <dbReference type="NCBI Taxonomy" id="1442370"/>
    <lineage>
        <taxon>Eukaryota</taxon>
        <taxon>Fungi</taxon>
        <taxon>Dikarya</taxon>
        <taxon>Ascomycota</taxon>
        <taxon>Pezizomycotina</taxon>
        <taxon>Eurotiomycetes</taxon>
        <taxon>Chaetothyriomycetidae</taxon>
        <taxon>Chaetothyriales</taxon>
        <taxon>Herpotrichiellaceae</taxon>
        <taxon>Cladophialophora</taxon>
    </lineage>
</organism>
<reference evidence="4" key="1">
    <citation type="submission" date="2015-01" db="EMBL/GenBank/DDBJ databases">
        <title>The Genome Sequence of Cladophialophora bantiana CBS 173.52.</title>
        <authorList>
            <consortium name="The Broad Institute Genomics Platform"/>
            <person name="Cuomo C."/>
            <person name="de Hoog S."/>
            <person name="Gorbushina A."/>
            <person name="Stielow B."/>
            <person name="Teixiera M."/>
            <person name="Abouelleil A."/>
            <person name="Chapman S.B."/>
            <person name="Priest M."/>
            <person name="Young S.K."/>
            <person name="Wortman J."/>
            <person name="Nusbaum C."/>
            <person name="Birren B."/>
        </authorList>
    </citation>
    <scope>NUCLEOTIDE SEQUENCE [LARGE SCALE GENOMIC DNA]</scope>
    <source>
        <strain evidence="4">CBS 173.52</strain>
    </source>
</reference>
<feature type="domain" description="DUF2786" evidence="2">
    <location>
        <begin position="41"/>
        <end position="80"/>
    </location>
</feature>
<name>A0A0D2G1J4_CLAB1</name>
<protein>
    <recommendedName>
        <fullName evidence="6">DUF2786 domain-containing protein</fullName>
    </recommendedName>
</protein>
<feature type="region of interest" description="Disordered" evidence="1">
    <location>
        <begin position="292"/>
        <end position="379"/>
    </location>
</feature>
<dbReference type="Pfam" id="PF23771">
    <property type="entry name" value="DUF7168"/>
    <property type="match status" value="1"/>
</dbReference>
<accession>A0A0D2G1J4</accession>
<dbReference type="InterPro" id="IPR055592">
    <property type="entry name" value="DUF7168"/>
</dbReference>
<evidence type="ECO:0000256" key="1">
    <source>
        <dbReference type="SAM" id="MobiDB-lite"/>
    </source>
</evidence>
<evidence type="ECO:0000313" key="5">
    <source>
        <dbReference type="Proteomes" id="UP000053789"/>
    </source>
</evidence>
<dbReference type="GeneID" id="27699372"/>
<dbReference type="InterPro" id="IPR024498">
    <property type="entry name" value="DUF2786"/>
</dbReference>
<feature type="compositionally biased region" description="Basic and acidic residues" evidence="1">
    <location>
        <begin position="332"/>
        <end position="343"/>
    </location>
</feature>
<dbReference type="EMBL" id="KN846988">
    <property type="protein sequence ID" value="KIW92597.1"/>
    <property type="molecule type" value="Genomic_DNA"/>
</dbReference>
<evidence type="ECO:0000259" key="2">
    <source>
        <dbReference type="Pfam" id="PF10979"/>
    </source>
</evidence>
<dbReference type="Pfam" id="PF10979">
    <property type="entry name" value="DUF2786"/>
    <property type="match status" value="1"/>
</dbReference>
<evidence type="ECO:0008006" key="6">
    <source>
        <dbReference type="Google" id="ProtNLM"/>
    </source>
</evidence>
<dbReference type="HOGENOM" id="CLU_032406_0_0_1"/>
<feature type="compositionally biased region" description="Basic and acidic residues" evidence="1">
    <location>
        <begin position="199"/>
        <end position="229"/>
    </location>
</feature>
<dbReference type="Proteomes" id="UP000053789">
    <property type="component" value="Unassembled WGS sequence"/>
</dbReference>
<dbReference type="AlphaFoldDB" id="A0A0D2G1J4"/>
<evidence type="ECO:0000259" key="3">
    <source>
        <dbReference type="Pfam" id="PF23771"/>
    </source>
</evidence>
<dbReference type="VEuPathDB" id="FungiDB:Z519_06444"/>
<proteinExistence type="predicted"/>